<dbReference type="Gene3D" id="1.20.5.170">
    <property type="match status" value="1"/>
</dbReference>
<dbReference type="OrthoDB" id="9946452at2759"/>
<keyword evidence="2 3" id="KW-0175">Coiled coil</keyword>
<proteinExistence type="predicted"/>
<evidence type="ECO:0000313" key="6">
    <source>
        <dbReference type="Proteomes" id="UP000287033"/>
    </source>
</evidence>
<dbReference type="Proteomes" id="UP000287033">
    <property type="component" value="Unassembled WGS sequence"/>
</dbReference>
<evidence type="ECO:0000313" key="5">
    <source>
        <dbReference type="EMBL" id="GCC29267.1"/>
    </source>
</evidence>
<dbReference type="GO" id="GO:0005882">
    <property type="term" value="C:intermediate filament"/>
    <property type="evidence" value="ECO:0007669"/>
    <property type="project" value="UniProtKB-KW"/>
</dbReference>
<dbReference type="Pfam" id="PF00038">
    <property type="entry name" value="Filament"/>
    <property type="match status" value="1"/>
</dbReference>
<dbReference type="OMA" id="IHIRNEM"/>
<evidence type="ECO:0000256" key="2">
    <source>
        <dbReference type="ARBA" id="ARBA00023054"/>
    </source>
</evidence>
<sequence>MLRPSAMSVGGLQGGLRGVGGGQMVSRSSFTSSSQRYGAGRNLGMSSFGGLAGGSFGGSGGRSASMSQSGMSGCVLIGNEKETMIKLNDRLCTYLQKVKEMEEANNKLELQLKQFHVGKALSGIDYAAYDAVIKPLREEILALHLGNARLALDLDNATLAAKDFTTKYENELCIKQSVECDIADLKALKEEYIMNYSILEGDIAAANEDLANLKKNHEEEMAELRKQVTGTVTVDVSAEASTDITKQLTEMRENYNALCKKNQSELDNWYKLQVETQTKQTVEVSEAAKASSLEIKELHRQLQSLEAEYNSLLSGNAFLEANIQNINDTYCGKLENLKMTVSRLEMELTNLRSELEQKVKDYGALLNIKMRLEAEIENYKKLLDGSAVCLSGSDSKETSGGTTATTIRTETRTVTSY</sequence>
<keyword evidence="6" id="KW-1185">Reference proteome</keyword>
<evidence type="ECO:0000259" key="4">
    <source>
        <dbReference type="PROSITE" id="PS51842"/>
    </source>
</evidence>
<comment type="caution">
    <text evidence="5">The sequence shown here is derived from an EMBL/GenBank/DDBJ whole genome shotgun (WGS) entry which is preliminary data.</text>
</comment>
<organism evidence="5 6">
    <name type="scientific">Chiloscyllium punctatum</name>
    <name type="common">Brownbanded bambooshark</name>
    <name type="synonym">Hemiscyllium punctatum</name>
    <dbReference type="NCBI Taxonomy" id="137246"/>
    <lineage>
        <taxon>Eukaryota</taxon>
        <taxon>Metazoa</taxon>
        <taxon>Chordata</taxon>
        <taxon>Craniata</taxon>
        <taxon>Vertebrata</taxon>
        <taxon>Chondrichthyes</taxon>
        <taxon>Elasmobranchii</taxon>
        <taxon>Galeomorphii</taxon>
        <taxon>Galeoidea</taxon>
        <taxon>Orectolobiformes</taxon>
        <taxon>Hemiscylliidae</taxon>
        <taxon>Chiloscyllium</taxon>
    </lineage>
</organism>
<dbReference type="STRING" id="137246.A0A401SFT3"/>
<dbReference type="PROSITE" id="PS51842">
    <property type="entry name" value="IF_ROD_2"/>
    <property type="match status" value="1"/>
</dbReference>
<name>A0A401SFT3_CHIPU</name>
<keyword evidence="1" id="KW-0403">Intermediate filament</keyword>
<evidence type="ECO:0000256" key="1">
    <source>
        <dbReference type="ARBA" id="ARBA00022754"/>
    </source>
</evidence>
<dbReference type="PRINTS" id="PR01248">
    <property type="entry name" value="TYPE1KERATIN"/>
</dbReference>
<reference evidence="5 6" key="1">
    <citation type="journal article" date="2018" name="Nat. Ecol. Evol.">
        <title>Shark genomes provide insights into elasmobranch evolution and the origin of vertebrates.</title>
        <authorList>
            <person name="Hara Y"/>
            <person name="Yamaguchi K"/>
            <person name="Onimaru K"/>
            <person name="Kadota M"/>
            <person name="Koyanagi M"/>
            <person name="Keeley SD"/>
            <person name="Tatsumi K"/>
            <person name="Tanaka K"/>
            <person name="Motone F"/>
            <person name="Kageyama Y"/>
            <person name="Nozu R"/>
            <person name="Adachi N"/>
            <person name="Nishimura O"/>
            <person name="Nakagawa R"/>
            <person name="Tanegashima C"/>
            <person name="Kiyatake I"/>
            <person name="Matsumoto R"/>
            <person name="Murakumo K"/>
            <person name="Nishida K"/>
            <person name="Terakita A"/>
            <person name="Kuratani S"/>
            <person name="Sato K"/>
            <person name="Hyodo S Kuraku.S."/>
        </authorList>
    </citation>
    <scope>NUCLEOTIDE SEQUENCE [LARGE SCALE GENOMIC DNA]</scope>
</reference>
<feature type="coiled-coil region" evidence="3">
    <location>
        <begin position="196"/>
        <end position="227"/>
    </location>
</feature>
<protein>
    <recommendedName>
        <fullName evidence="4">IF rod domain-containing protein</fullName>
    </recommendedName>
</protein>
<dbReference type="SMART" id="SM01391">
    <property type="entry name" value="Filament"/>
    <property type="match status" value="1"/>
</dbReference>
<dbReference type="PANTHER" id="PTHR23239">
    <property type="entry name" value="INTERMEDIATE FILAMENT"/>
    <property type="match status" value="1"/>
</dbReference>
<dbReference type="GO" id="GO:0005198">
    <property type="term" value="F:structural molecule activity"/>
    <property type="evidence" value="ECO:0007669"/>
    <property type="project" value="InterPro"/>
</dbReference>
<accession>A0A401SFT3</accession>
<evidence type="ECO:0000256" key="3">
    <source>
        <dbReference type="SAM" id="Coils"/>
    </source>
</evidence>
<feature type="coiled-coil region" evidence="3">
    <location>
        <begin position="288"/>
        <end position="361"/>
    </location>
</feature>
<dbReference type="InterPro" id="IPR039008">
    <property type="entry name" value="IF_rod_dom"/>
</dbReference>
<dbReference type="InterPro" id="IPR002957">
    <property type="entry name" value="Keratin_I"/>
</dbReference>
<feature type="domain" description="IF rod" evidence="4">
    <location>
        <begin position="80"/>
        <end position="390"/>
    </location>
</feature>
<gene>
    <name evidence="5" type="ORF">chiPu_0007705</name>
</gene>
<dbReference type="SUPFAM" id="SSF64593">
    <property type="entry name" value="Intermediate filament protein, coiled coil region"/>
    <property type="match status" value="2"/>
</dbReference>
<dbReference type="PANTHER" id="PTHR23239:SF366">
    <property type="entry name" value="KERATIN, TYPE I CYTOSKELETAL 47 KDA"/>
    <property type="match status" value="1"/>
</dbReference>
<dbReference type="Gene3D" id="1.20.5.500">
    <property type="entry name" value="Single helix bin"/>
    <property type="match status" value="1"/>
</dbReference>
<dbReference type="AlphaFoldDB" id="A0A401SFT3"/>
<dbReference type="EMBL" id="BEZZ01000244">
    <property type="protein sequence ID" value="GCC29267.1"/>
    <property type="molecule type" value="Genomic_DNA"/>
</dbReference>
<dbReference type="Gene3D" id="1.20.5.1160">
    <property type="entry name" value="Vasodilator-stimulated phosphoprotein"/>
    <property type="match status" value="1"/>
</dbReference>